<dbReference type="GeneID" id="23680983"/>
<evidence type="ECO:0000313" key="1">
    <source>
        <dbReference type="EMBL" id="AHJ86820.1"/>
    </source>
</evidence>
<reference evidence="1" key="1">
    <citation type="submission" date="2015-06" db="EMBL/GenBank/DDBJ databases">
        <title>Genomic characterization of STP4-a, a novel T4 virulent phage infecting Salmonella.</title>
        <authorList>
            <person name="Li M."/>
            <person name="Wang J."/>
            <person name="Lin H."/>
            <person name="Han F."/>
        </authorList>
    </citation>
    <scope>NUCLEOTIDE SEQUENCE [LARGE SCALE GENOMIC DNA]</scope>
</reference>
<dbReference type="EMBL" id="KJ000058">
    <property type="protein sequence ID" value="AHJ86820.1"/>
    <property type="molecule type" value="Genomic_DNA"/>
</dbReference>
<sequence>MTAKLDLIVEEKQKNWALVIDGMAPTIDQFKRNPEKYVTIPHGFYEVRAPLENIHSACTNGIYVRSNHGTFKAFFSNRQMLDYINLGYMKVENGLLWMQGRFEKKGAEILFKVGKQ</sequence>
<dbReference type="Proteomes" id="UP000032000">
    <property type="component" value="Segment"/>
</dbReference>
<proteinExistence type="predicted"/>
<keyword evidence="2" id="KW-1185">Reference proteome</keyword>
<gene>
    <name evidence="1" type="ORF">STP4a_223</name>
</gene>
<name>A0A0B4L8Y3_9CAUD</name>
<protein>
    <submittedName>
        <fullName evidence="1">Uncharacterized protein</fullName>
    </submittedName>
</protein>
<evidence type="ECO:0000313" key="2">
    <source>
        <dbReference type="Proteomes" id="UP000032000"/>
    </source>
</evidence>
<accession>A0A0B4L8Y3</accession>
<dbReference type="RefSeq" id="YP_009126173.1">
    <property type="nucleotide sequence ID" value="NC_026607.2"/>
</dbReference>
<organism evidence="1 2">
    <name type="scientific">Salmonella phage STP4-a</name>
    <dbReference type="NCBI Taxonomy" id="1445860"/>
    <lineage>
        <taxon>Viruses</taxon>
        <taxon>Duplodnaviria</taxon>
        <taxon>Heunggongvirae</taxon>
        <taxon>Uroviricota</taxon>
        <taxon>Caudoviricetes</taxon>
        <taxon>Pantevenvirales</taxon>
        <taxon>Straboviridae</taxon>
        <taxon>Tevenvirinae</taxon>
        <taxon>Gelderlandvirus</taxon>
        <taxon>Gelderlandvirus stp4a</taxon>
    </lineage>
</organism>
<dbReference type="KEGG" id="vg:23680983"/>